<organism evidence="2 3">
    <name type="scientific">Lederbergia galactosidilytica</name>
    <dbReference type="NCBI Taxonomy" id="217031"/>
    <lineage>
        <taxon>Bacteria</taxon>
        <taxon>Bacillati</taxon>
        <taxon>Bacillota</taxon>
        <taxon>Bacilli</taxon>
        <taxon>Bacillales</taxon>
        <taxon>Bacillaceae</taxon>
        <taxon>Lederbergia</taxon>
    </lineage>
</organism>
<sequence length="122" mass="14173">MSASWEKRFSFRLTDGDEELGRMLDNVPKNKRSEMIRNMLKFAYRTMTEEQRTKKELAELKQEIQGLRESYTLRHEELLRELRKGIQTTSGSGSSHSKEVNQDSVSEDALRDSANAFLKMPS</sequence>
<proteinExistence type="predicted"/>
<reference evidence="2 3" key="1">
    <citation type="submission" date="2015-06" db="EMBL/GenBank/DDBJ databases">
        <title>Genome sequencing project of Bacillus galactosidilyticus PL133.</title>
        <authorList>
            <person name="Gaiero J."/>
            <person name="Nicol R."/>
            <person name="Habash M."/>
        </authorList>
    </citation>
    <scope>NUCLEOTIDE SEQUENCE [LARGE SCALE GENOMIC DNA]</scope>
    <source>
        <strain evidence="2 3">PL133</strain>
    </source>
</reference>
<gene>
    <name evidence="2" type="ORF">ACA29_02805</name>
</gene>
<feature type="compositionally biased region" description="Polar residues" evidence="1">
    <location>
        <begin position="86"/>
        <end position="95"/>
    </location>
</feature>
<dbReference type="PATRIC" id="fig|217031.4.peg.943"/>
<comment type="caution">
    <text evidence="2">The sequence shown here is derived from an EMBL/GenBank/DDBJ whole genome shotgun (WGS) entry which is preliminary data.</text>
</comment>
<evidence type="ECO:0000313" key="3">
    <source>
        <dbReference type="Proteomes" id="UP000053881"/>
    </source>
</evidence>
<dbReference type="Proteomes" id="UP000053881">
    <property type="component" value="Unassembled WGS sequence"/>
</dbReference>
<evidence type="ECO:0000256" key="1">
    <source>
        <dbReference type="SAM" id="MobiDB-lite"/>
    </source>
</evidence>
<dbReference type="AlphaFoldDB" id="A0A0Q9Y7N6"/>
<name>A0A0Q9Y7N6_9BACI</name>
<feature type="region of interest" description="Disordered" evidence="1">
    <location>
        <begin position="84"/>
        <end position="122"/>
    </location>
</feature>
<protein>
    <submittedName>
        <fullName evidence="2">Uncharacterized protein</fullName>
    </submittedName>
</protein>
<evidence type="ECO:0000313" key="2">
    <source>
        <dbReference type="EMBL" id="KRG16828.1"/>
    </source>
</evidence>
<dbReference type="EMBL" id="LGPB01000026">
    <property type="protein sequence ID" value="KRG16828.1"/>
    <property type="molecule type" value="Genomic_DNA"/>
</dbReference>
<accession>A0A0Q9Y7N6</accession>